<feature type="domain" description="Circularly permuted ATP-grasp type 2" evidence="2">
    <location>
        <begin position="79"/>
        <end position="456"/>
    </location>
</feature>
<dbReference type="PANTHER" id="PTHR34595">
    <property type="entry name" value="BLR5612 PROTEIN"/>
    <property type="match status" value="1"/>
</dbReference>
<evidence type="ECO:0000256" key="1">
    <source>
        <dbReference type="SAM" id="MobiDB-lite"/>
    </source>
</evidence>
<organism evidence="3 4">
    <name type="scientific">Banduia mediterranea</name>
    <dbReference type="NCBI Taxonomy" id="3075609"/>
    <lineage>
        <taxon>Bacteria</taxon>
        <taxon>Pseudomonadati</taxon>
        <taxon>Pseudomonadota</taxon>
        <taxon>Gammaproteobacteria</taxon>
        <taxon>Nevskiales</taxon>
        <taxon>Algiphilaceae</taxon>
        <taxon>Banduia</taxon>
    </lineage>
</organism>
<dbReference type="Gene3D" id="3.30.1490.270">
    <property type="match status" value="1"/>
</dbReference>
<dbReference type="Gene3D" id="3.40.50.11290">
    <property type="match status" value="1"/>
</dbReference>
<dbReference type="SUPFAM" id="SSF56059">
    <property type="entry name" value="Glutathione synthetase ATP-binding domain-like"/>
    <property type="match status" value="1"/>
</dbReference>
<evidence type="ECO:0000313" key="4">
    <source>
        <dbReference type="Proteomes" id="UP001254608"/>
    </source>
</evidence>
<proteinExistence type="predicted"/>
<dbReference type="PANTHER" id="PTHR34595:SF7">
    <property type="entry name" value="SLL1039 PROTEIN"/>
    <property type="match status" value="1"/>
</dbReference>
<evidence type="ECO:0000313" key="3">
    <source>
        <dbReference type="EMBL" id="MDT0499116.1"/>
    </source>
</evidence>
<dbReference type="Pfam" id="PF14403">
    <property type="entry name" value="CP_ATPgrasp_2"/>
    <property type="match status" value="1"/>
</dbReference>
<keyword evidence="4" id="KW-1185">Reference proteome</keyword>
<comment type="caution">
    <text evidence="3">The sequence shown here is derived from an EMBL/GenBank/DDBJ whole genome shotgun (WGS) entry which is preliminary data.</text>
</comment>
<evidence type="ECO:0000259" key="2">
    <source>
        <dbReference type="Pfam" id="PF14403"/>
    </source>
</evidence>
<feature type="region of interest" description="Disordered" evidence="1">
    <location>
        <begin position="479"/>
        <end position="506"/>
    </location>
</feature>
<gene>
    <name evidence="3" type="ORF">RM530_17370</name>
</gene>
<dbReference type="Proteomes" id="UP001254608">
    <property type="component" value="Unassembled WGS sequence"/>
</dbReference>
<dbReference type="PIRSF" id="PIRSF005522">
    <property type="entry name" value="UCP005522"/>
    <property type="match status" value="1"/>
</dbReference>
<dbReference type="InterPro" id="IPR016450">
    <property type="entry name" value="UCP005522"/>
</dbReference>
<sequence length="506" mass="56547">MAIDWRKYQSDTYDELFEAPGVPRPAAKQLCDYLDDLSTQDLAERRLAAELAIKVMGISFTVYTEGRNVDRAWPFDLIPRVIAKPEWDRTEAGLKQRVTALNHFIADIYSEQKIIKDRVFPKWVLADSQNFRKQCVGHKTGNGVWAHICGSDLVRNIDGTMYVLEDNLRVPSGVSYMMENRAVTKRVFPEMFETTTILPVDDYPAQLYDMLAGLSPRSGDVPNIVLLTPGIYNSAYFEHCYLAQQMGIELVEGPDLFVDDDDCVYIRTIFGPERVDVIYRRIDDLFLDPEVFRPDSILGVPGLIRAWRAGKVGLANAPGAGVADDKVVYAYVPAMIKYYLGEEPILPNVPSFLCARDKDREHVLANLDKLVVKPANESGGYGMLIGPKSTRKEREKFRELIQSNPRNYMAQPTLSLSTAPTLVDGGAAEPRHLDLRPFILSRDQPYVTMGGLTRVAMVKGSLVVNSSQGGGAKDTWVVDLDDHESMTQTQSGAGSSQKQSQRGGRR</sequence>
<name>A0ABU2WML5_9GAMM</name>
<dbReference type="InterPro" id="IPR025841">
    <property type="entry name" value="CP_ATPgrasp_2"/>
</dbReference>
<dbReference type="EMBL" id="JAVRIC010000036">
    <property type="protein sequence ID" value="MDT0499116.1"/>
    <property type="molecule type" value="Genomic_DNA"/>
</dbReference>
<dbReference type="InterPro" id="IPR051680">
    <property type="entry name" value="ATP-dep_Glu-Cys_Ligase-2"/>
</dbReference>
<accession>A0ABU2WML5</accession>
<reference evidence="3 4" key="1">
    <citation type="submission" date="2023-09" db="EMBL/GenBank/DDBJ databases">
        <authorList>
            <person name="Rey-Velasco X."/>
        </authorList>
    </citation>
    <scope>NUCLEOTIDE SEQUENCE [LARGE SCALE GENOMIC DNA]</scope>
    <source>
        <strain evidence="3 4">W345</strain>
    </source>
</reference>
<protein>
    <submittedName>
        <fullName evidence="3">Circularly permuted type 2 ATP-grasp protein</fullName>
    </submittedName>
</protein>
<feature type="compositionally biased region" description="Low complexity" evidence="1">
    <location>
        <begin position="490"/>
        <end position="506"/>
    </location>
</feature>